<dbReference type="GO" id="GO:0048046">
    <property type="term" value="C:apoplast"/>
    <property type="evidence" value="ECO:0007669"/>
    <property type="project" value="UniProtKB-SubCell"/>
</dbReference>
<comment type="similarity">
    <text evidence="1 4">Belongs to the plant dirigent protein family.</text>
</comment>
<name>A0AAE1TI98_9FABA</name>
<evidence type="ECO:0000256" key="4">
    <source>
        <dbReference type="RuleBase" id="RU363099"/>
    </source>
</evidence>
<evidence type="ECO:0000256" key="2">
    <source>
        <dbReference type="ARBA" id="ARBA00011738"/>
    </source>
</evidence>
<proteinExistence type="inferred from homology"/>
<dbReference type="GO" id="GO:0009699">
    <property type="term" value="P:phenylpropanoid biosynthetic process"/>
    <property type="evidence" value="ECO:0007669"/>
    <property type="project" value="UniProtKB-ARBA"/>
</dbReference>
<feature type="chain" id="PRO_5041777077" description="Dirigent protein" evidence="4">
    <location>
        <begin position="32"/>
        <end position="181"/>
    </location>
</feature>
<evidence type="ECO:0000256" key="3">
    <source>
        <dbReference type="ARBA" id="ARBA00022525"/>
    </source>
</evidence>
<dbReference type="PANTHER" id="PTHR21495">
    <property type="entry name" value="NUCLEOPORIN-RELATED"/>
    <property type="match status" value="1"/>
</dbReference>
<dbReference type="InterPro" id="IPR044859">
    <property type="entry name" value="Allene_oxi_cyc_Dirigent"/>
</dbReference>
<evidence type="ECO:0000313" key="5">
    <source>
        <dbReference type="EMBL" id="KAK4286278.1"/>
    </source>
</evidence>
<dbReference type="EMBL" id="JAWXYG010000001">
    <property type="protein sequence ID" value="KAK4286278.1"/>
    <property type="molecule type" value="Genomic_DNA"/>
</dbReference>
<gene>
    <name evidence="5" type="ORF">QN277_002857</name>
</gene>
<keyword evidence="6" id="KW-1185">Reference proteome</keyword>
<dbReference type="Pfam" id="PF03018">
    <property type="entry name" value="Dirigent"/>
    <property type="match status" value="1"/>
</dbReference>
<dbReference type="InterPro" id="IPR004265">
    <property type="entry name" value="Dirigent"/>
</dbReference>
<protein>
    <recommendedName>
        <fullName evidence="4">Dirigent protein</fullName>
    </recommendedName>
</protein>
<comment type="caution">
    <text evidence="5">The sequence shown here is derived from an EMBL/GenBank/DDBJ whole genome shotgun (WGS) entry which is preliminary data.</text>
</comment>
<feature type="signal peptide" evidence="4">
    <location>
        <begin position="1"/>
        <end position="31"/>
    </location>
</feature>
<comment type="function">
    <text evidence="4">Dirigent proteins impart stereoselectivity on the phenoxy radical-coupling reaction, yielding optically active lignans from two molecules of coniferyl alcohol in the biosynthesis of lignans, flavonolignans, and alkaloids and thus plays a central role in plant secondary metabolism.</text>
</comment>
<dbReference type="Gene3D" id="2.40.480.10">
    <property type="entry name" value="Allene oxide cyclase-like"/>
    <property type="match status" value="1"/>
</dbReference>
<dbReference type="Proteomes" id="UP001293593">
    <property type="component" value="Unassembled WGS sequence"/>
</dbReference>
<evidence type="ECO:0000313" key="6">
    <source>
        <dbReference type="Proteomes" id="UP001293593"/>
    </source>
</evidence>
<comment type="subcellular location">
    <subcellularLocation>
        <location evidence="4">Secreted</location>
        <location evidence="4">Extracellular space</location>
        <location evidence="4">Apoplast</location>
    </subcellularLocation>
</comment>
<keyword evidence="3 4" id="KW-0964">Secreted</keyword>
<accession>A0AAE1TI98</accession>
<organism evidence="5 6">
    <name type="scientific">Acacia crassicarpa</name>
    <name type="common">northern wattle</name>
    <dbReference type="NCBI Taxonomy" id="499986"/>
    <lineage>
        <taxon>Eukaryota</taxon>
        <taxon>Viridiplantae</taxon>
        <taxon>Streptophyta</taxon>
        <taxon>Embryophyta</taxon>
        <taxon>Tracheophyta</taxon>
        <taxon>Spermatophyta</taxon>
        <taxon>Magnoliopsida</taxon>
        <taxon>eudicotyledons</taxon>
        <taxon>Gunneridae</taxon>
        <taxon>Pentapetalae</taxon>
        <taxon>rosids</taxon>
        <taxon>fabids</taxon>
        <taxon>Fabales</taxon>
        <taxon>Fabaceae</taxon>
        <taxon>Caesalpinioideae</taxon>
        <taxon>mimosoid clade</taxon>
        <taxon>Acacieae</taxon>
        <taxon>Acacia</taxon>
    </lineage>
</organism>
<keyword evidence="4" id="KW-0732">Signal</keyword>
<reference evidence="5" key="1">
    <citation type="submission" date="2023-10" db="EMBL/GenBank/DDBJ databases">
        <title>Chromosome-level genome of the transformable northern wattle, Acacia crassicarpa.</title>
        <authorList>
            <person name="Massaro I."/>
            <person name="Sinha N.R."/>
            <person name="Poethig S."/>
            <person name="Leichty A.R."/>
        </authorList>
    </citation>
    <scope>NUCLEOTIDE SEQUENCE</scope>
    <source>
        <strain evidence="5">Acra3RX</strain>
        <tissue evidence="5">Leaf</tissue>
    </source>
</reference>
<keyword evidence="4" id="KW-0052">Apoplast</keyword>
<dbReference type="AlphaFoldDB" id="A0AAE1TI98"/>
<sequence length="181" mass="19327">MALSFPKPSKLISFSLLLLMALVQSPWDVNGEQDLVFFLQDVTKGPNATVAAVAGVKGKDWSYTTFGSIYVVDDPVTEGPNKNSAPVGSAQGLLVTSSSDGSSLNVIMSIVFTNLQYNGSTLQIQGVSRQNENYREVSVVAGTGRFRSARGFAALETVYYDPNTTYSVIRLSVTLLSSSGP</sequence>
<evidence type="ECO:0000256" key="1">
    <source>
        <dbReference type="ARBA" id="ARBA00010746"/>
    </source>
</evidence>
<comment type="subunit">
    <text evidence="2 4">Homodimer.</text>
</comment>